<accession>A0A0F9EYR8</accession>
<comment type="caution">
    <text evidence="1">The sequence shown here is derived from an EMBL/GenBank/DDBJ whole genome shotgun (WGS) entry which is preliminary data.</text>
</comment>
<name>A0A0F9EYR8_9ZZZZ</name>
<reference evidence="1" key="1">
    <citation type="journal article" date="2015" name="Nature">
        <title>Complex archaea that bridge the gap between prokaryotes and eukaryotes.</title>
        <authorList>
            <person name="Spang A."/>
            <person name="Saw J.H."/>
            <person name="Jorgensen S.L."/>
            <person name="Zaremba-Niedzwiedzka K."/>
            <person name="Martijn J."/>
            <person name="Lind A.E."/>
            <person name="van Eijk R."/>
            <person name="Schleper C."/>
            <person name="Guy L."/>
            <person name="Ettema T.J."/>
        </authorList>
    </citation>
    <scope>NUCLEOTIDE SEQUENCE</scope>
</reference>
<dbReference type="AlphaFoldDB" id="A0A0F9EYR8"/>
<organism evidence="1">
    <name type="scientific">marine sediment metagenome</name>
    <dbReference type="NCBI Taxonomy" id="412755"/>
    <lineage>
        <taxon>unclassified sequences</taxon>
        <taxon>metagenomes</taxon>
        <taxon>ecological metagenomes</taxon>
    </lineage>
</organism>
<proteinExistence type="predicted"/>
<sequence>MSKRYLKISSGIIWATDNLTKEDLVRMKTGAYDHILDLEKWLRYNSKTNVWDPIEGDE</sequence>
<gene>
    <name evidence="1" type="ORF">LCGC14_2308170</name>
</gene>
<protein>
    <submittedName>
        <fullName evidence="1">Uncharacterized protein</fullName>
    </submittedName>
</protein>
<evidence type="ECO:0000313" key="1">
    <source>
        <dbReference type="EMBL" id="KKL50170.1"/>
    </source>
</evidence>
<dbReference type="EMBL" id="LAZR01032696">
    <property type="protein sequence ID" value="KKL50170.1"/>
    <property type="molecule type" value="Genomic_DNA"/>
</dbReference>